<name>A0A0D7CHE5_9ACTN</name>
<feature type="compositionally biased region" description="Basic and acidic residues" evidence="1">
    <location>
        <begin position="74"/>
        <end position="103"/>
    </location>
</feature>
<dbReference type="Proteomes" id="UP000032458">
    <property type="component" value="Unassembled WGS sequence"/>
</dbReference>
<organism evidence="2 3">
    <name type="scientific">Streptomyces natalensis ATCC 27448</name>
    <dbReference type="NCBI Taxonomy" id="1240678"/>
    <lineage>
        <taxon>Bacteria</taxon>
        <taxon>Bacillati</taxon>
        <taxon>Actinomycetota</taxon>
        <taxon>Actinomycetes</taxon>
        <taxon>Kitasatosporales</taxon>
        <taxon>Streptomycetaceae</taxon>
        <taxon>Streptomyces</taxon>
    </lineage>
</organism>
<reference evidence="2 3" key="1">
    <citation type="submission" date="2014-09" db="EMBL/GenBank/DDBJ databases">
        <title>Draft genome sequence of Streptomyces natalensis ATCC 27448, producer of the antifungal pimaricin.</title>
        <authorList>
            <person name="Mendes M.V."/>
            <person name="Beites T."/>
            <person name="Pires S."/>
            <person name="Santos C.L."/>
            <person name="Moradas-Ferreira P."/>
        </authorList>
    </citation>
    <scope>NUCLEOTIDE SEQUENCE [LARGE SCALE GENOMIC DNA]</scope>
    <source>
        <strain evidence="2 3">ATCC 27448</strain>
    </source>
</reference>
<sequence>MRGAPGVIHEPDALAHGQEVAALLPVLAQLDQTATELETGQHISAARITAYETQATHARHLLDALGTSATEVAQAEKAHRGDGDKGFAIRGLDHATHTRRFESTEPAVSQPDKDRDRDDDHDIDL</sequence>
<comment type="caution">
    <text evidence="2">The sequence shown here is derived from an EMBL/GenBank/DDBJ whole genome shotgun (WGS) entry which is preliminary data.</text>
</comment>
<protein>
    <submittedName>
        <fullName evidence="2">Uncharacterized protein</fullName>
    </submittedName>
</protein>
<evidence type="ECO:0000256" key="1">
    <source>
        <dbReference type="SAM" id="MobiDB-lite"/>
    </source>
</evidence>
<accession>A0A0D7CHE5</accession>
<evidence type="ECO:0000313" key="3">
    <source>
        <dbReference type="Proteomes" id="UP000032458"/>
    </source>
</evidence>
<dbReference type="AlphaFoldDB" id="A0A0D7CHE5"/>
<feature type="region of interest" description="Disordered" evidence="1">
    <location>
        <begin position="73"/>
        <end position="125"/>
    </location>
</feature>
<evidence type="ECO:0000313" key="2">
    <source>
        <dbReference type="EMBL" id="KIZ15633.1"/>
    </source>
</evidence>
<dbReference type="EMBL" id="JRKI01000033">
    <property type="protein sequence ID" value="KIZ15633.1"/>
    <property type="molecule type" value="Genomic_DNA"/>
</dbReference>
<feature type="compositionally biased region" description="Basic and acidic residues" evidence="1">
    <location>
        <begin position="111"/>
        <end position="125"/>
    </location>
</feature>
<proteinExistence type="predicted"/>
<dbReference type="PATRIC" id="fig|1240678.4.peg.5488"/>
<keyword evidence="3" id="KW-1185">Reference proteome</keyword>
<gene>
    <name evidence="2" type="ORF">SNA_25775</name>
</gene>